<dbReference type="STRING" id="314230.DSM3645_15090"/>
<sequence length="426" mass="46756">MNSNTVIAVIFIIALVVAPLHAQPEEGVVQIFTEYNLTKSTGAGSGFFIRIDNFSYIVTCFHVLEGADKVTIVDSAKNRYRSDEKVSDELGICFLDAQHDIAILKLLKQVDGLHYLDLDEKALKLDSARPGGAAWPDAGKEVVLIGHPQFIPYLQLSGRIIRSTFLRSEEFKTIQGLKIFSDEPIIDLLAIDTTIGAGMSGGPVLLNNKVVGIASGSIQKETVGTIGWAIPVKEIRKFVEDKDNFPLMSLQGFKWPVQTLIAAGWTKSRHIRNPDQARSVKSLRDIFANRNASTHALEIDHEKAMLDENRLIRMVGRITHISKVPGDVGGLPSRRLTINAEGDDGNELGIIVSLEVPENYLPDTLSEPQEEPRDYGRVEFSGELSVTPLAMGAFIKLYVNALSLDDLDDGVEPRGITDSQVKSGIE</sequence>
<dbReference type="InterPro" id="IPR009003">
    <property type="entry name" value="Peptidase_S1_PA"/>
</dbReference>
<accession>A4A237</accession>
<dbReference type="SUPFAM" id="SSF50494">
    <property type="entry name" value="Trypsin-like serine proteases"/>
    <property type="match status" value="1"/>
</dbReference>
<proteinExistence type="predicted"/>
<dbReference type="Proteomes" id="UP000004358">
    <property type="component" value="Unassembled WGS sequence"/>
</dbReference>
<name>A4A237_9BACT</name>
<dbReference type="PANTHER" id="PTHR43019:SF23">
    <property type="entry name" value="PROTEASE DO-LIKE 5, CHLOROPLASTIC"/>
    <property type="match status" value="1"/>
</dbReference>
<feature type="chain" id="PRO_5002664015" evidence="1">
    <location>
        <begin position="23"/>
        <end position="426"/>
    </location>
</feature>
<feature type="signal peptide" evidence="1">
    <location>
        <begin position="1"/>
        <end position="22"/>
    </location>
</feature>
<dbReference type="HOGENOM" id="CLU_643521_0_0_0"/>
<dbReference type="InterPro" id="IPR043504">
    <property type="entry name" value="Peptidase_S1_PA_chymotrypsin"/>
</dbReference>
<dbReference type="AlphaFoldDB" id="A4A237"/>
<organism evidence="2 3">
    <name type="scientific">Blastopirellula marina DSM 3645</name>
    <dbReference type="NCBI Taxonomy" id="314230"/>
    <lineage>
        <taxon>Bacteria</taxon>
        <taxon>Pseudomonadati</taxon>
        <taxon>Planctomycetota</taxon>
        <taxon>Planctomycetia</taxon>
        <taxon>Pirellulales</taxon>
        <taxon>Pirellulaceae</taxon>
        <taxon>Blastopirellula</taxon>
    </lineage>
</organism>
<evidence type="ECO:0000313" key="3">
    <source>
        <dbReference type="Proteomes" id="UP000004358"/>
    </source>
</evidence>
<gene>
    <name evidence="2" type="ORF">DSM3645_15090</name>
</gene>
<dbReference type="EMBL" id="AANZ01000041">
    <property type="protein sequence ID" value="EAQ77140.1"/>
    <property type="molecule type" value="Genomic_DNA"/>
</dbReference>
<dbReference type="Gene3D" id="2.40.10.10">
    <property type="entry name" value="Trypsin-like serine proteases"/>
    <property type="match status" value="2"/>
</dbReference>
<reference evidence="2 3" key="1">
    <citation type="submission" date="2006-02" db="EMBL/GenBank/DDBJ databases">
        <authorList>
            <person name="Amann R."/>
            <person name="Ferriera S."/>
            <person name="Johnson J."/>
            <person name="Kravitz S."/>
            <person name="Halpern A."/>
            <person name="Remington K."/>
            <person name="Beeson K."/>
            <person name="Tran B."/>
            <person name="Rogers Y.-H."/>
            <person name="Friedman R."/>
            <person name="Venter J.C."/>
        </authorList>
    </citation>
    <scope>NUCLEOTIDE SEQUENCE [LARGE SCALE GENOMIC DNA]</scope>
    <source>
        <strain evidence="2 3">DSM 3645</strain>
    </source>
</reference>
<evidence type="ECO:0000256" key="1">
    <source>
        <dbReference type="SAM" id="SignalP"/>
    </source>
</evidence>
<dbReference type="PANTHER" id="PTHR43019">
    <property type="entry name" value="SERINE ENDOPROTEASE DEGS"/>
    <property type="match status" value="1"/>
</dbReference>
<comment type="caution">
    <text evidence="2">The sequence shown here is derived from an EMBL/GenBank/DDBJ whole genome shotgun (WGS) entry which is preliminary data.</text>
</comment>
<evidence type="ECO:0000313" key="2">
    <source>
        <dbReference type="EMBL" id="EAQ77140.1"/>
    </source>
</evidence>
<protein>
    <submittedName>
        <fullName evidence="2">Probable serine proteinase Do</fullName>
    </submittedName>
</protein>
<dbReference type="Pfam" id="PF13365">
    <property type="entry name" value="Trypsin_2"/>
    <property type="match status" value="1"/>
</dbReference>
<dbReference type="OrthoDB" id="898678at2"/>
<keyword evidence="1" id="KW-0732">Signal</keyword>
<dbReference type="RefSeq" id="WP_002650916.1">
    <property type="nucleotide sequence ID" value="NZ_CH672376.1"/>
</dbReference>
<dbReference type="eggNOG" id="COG0265">
    <property type="taxonomic scope" value="Bacteria"/>
</dbReference>